<name>A0A1M7LP67_9BACT</name>
<dbReference type="InterPro" id="IPR006680">
    <property type="entry name" value="Amidohydro-rel"/>
</dbReference>
<sequence length="420" mass="45453">MTILRNTGLFLTLTVATLTAQAQLVLQHATIITGDAAAKPRVGTVYIEKDKITRIIYGKAAKIPAGYKVIDCTGKYVAPGLIDAHVHLATGNLSNLELANKKTDSVLQNMLHHGITTVRDMAGDAPFLAACRQRIAAQEVTGPDIFYAAQFAGPHYWELIRRGSRNSADQGTRPWFATIADTTNMAAAITAARNCGATGIKIYHDLSKQLVAAITTAAHRQGLLAWAHAAVFPAKPMDAARAGVNSMSHAADMAFEQLPGDMIESGKAWAAIYKNFTLDTSRQLQLLKEMKARNIFLDATVFHATSNKLTYAQTVTRLAYQTGVNIVAGTDWIYPEQGGTMPLQEELQLLQNKCGMPAAAVIQAATWNAARVTGLMDRGLVKPGMLANLIVLQHNPYDNLSELFLPELVVKSGVLHEIKP</sequence>
<accession>A0A1M7LP67</accession>
<reference evidence="3 4" key="1">
    <citation type="submission" date="2016-11" db="EMBL/GenBank/DDBJ databases">
        <authorList>
            <person name="Jaros S."/>
            <person name="Januszkiewicz K."/>
            <person name="Wedrychowicz H."/>
        </authorList>
    </citation>
    <scope>NUCLEOTIDE SEQUENCE [LARGE SCALE GENOMIC DNA]</scope>
    <source>
        <strain evidence="3 4">DSM 27406</strain>
    </source>
</reference>
<dbReference type="Pfam" id="PF01979">
    <property type="entry name" value="Amidohydro_1"/>
    <property type="match status" value="1"/>
</dbReference>
<dbReference type="PANTHER" id="PTHR43135">
    <property type="entry name" value="ALPHA-D-RIBOSE 1-METHYLPHOSPHONATE 5-TRIPHOSPHATE DIPHOSPHATASE"/>
    <property type="match status" value="1"/>
</dbReference>
<dbReference type="Proteomes" id="UP000184420">
    <property type="component" value="Unassembled WGS sequence"/>
</dbReference>
<dbReference type="Gene3D" id="2.30.40.10">
    <property type="entry name" value="Urease, subunit C, domain 1"/>
    <property type="match status" value="1"/>
</dbReference>
<evidence type="ECO:0000313" key="3">
    <source>
        <dbReference type="EMBL" id="SHM80033.1"/>
    </source>
</evidence>
<proteinExistence type="predicted"/>
<evidence type="ECO:0000259" key="2">
    <source>
        <dbReference type="Pfam" id="PF01979"/>
    </source>
</evidence>
<dbReference type="STRING" id="1419482.SAMN05444266_11170"/>
<feature type="signal peptide" evidence="1">
    <location>
        <begin position="1"/>
        <end position="22"/>
    </location>
</feature>
<dbReference type="SUPFAM" id="SSF51338">
    <property type="entry name" value="Composite domain of metallo-dependent hydrolases"/>
    <property type="match status" value="1"/>
</dbReference>
<organism evidence="3 4">
    <name type="scientific">Chitinophaga jiangningensis</name>
    <dbReference type="NCBI Taxonomy" id="1419482"/>
    <lineage>
        <taxon>Bacteria</taxon>
        <taxon>Pseudomonadati</taxon>
        <taxon>Bacteroidota</taxon>
        <taxon>Chitinophagia</taxon>
        <taxon>Chitinophagales</taxon>
        <taxon>Chitinophagaceae</taxon>
        <taxon>Chitinophaga</taxon>
    </lineage>
</organism>
<dbReference type="InterPro" id="IPR032466">
    <property type="entry name" value="Metal_Hydrolase"/>
</dbReference>
<keyword evidence="1" id="KW-0732">Signal</keyword>
<dbReference type="InterPro" id="IPR051781">
    <property type="entry name" value="Metallo-dep_Hydrolase"/>
</dbReference>
<dbReference type="SUPFAM" id="SSF51556">
    <property type="entry name" value="Metallo-dependent hydrolases"/>
    <property type="match status" value="1"/>
</dbReference>
<gene>
    <name evidence="3" type="ORF">SAMN05444266_11170</name>
</gene>
<dbReference type="PANTHER" id="PTHR43135:SF3">
    <property type="entry name" value="ALPHA-D-RIBOSE 1-METHYLPHOSPHONATE 5-TRIPHOSPHATE DIPHOSPHATASE"/>
    <property type="match status" value="1"/>
</dbReference>
<dbReference type="GO" id="GO:0016810">
    <property type="term" value="F:hydrolase activity, acting on carbon-nitrogen (but not peptide) bonds"/>
    <property type="evidence" value="ECO:0007669"/>
    <property type="project" value="InterPro"/>
</dbReference>
<dbReference type="InterPro" id="IPR011059">
    <property type="entry name" value="Metal-dep_hydrolase_composite"/>
</dbReference>
<feature type="chain" id="PRO_5012545611" evidence="1">
    <location>
        <begin position="23"/>
        <end position="420"/>
    </location>
</feature>
<dbReference type="OrthoDB" id="9797498at2"/>
<evidence type="ECO:0000313" key="4">
    <source>
        <dbReference type="Proteomes" id="UP000184420"/>
    </source>
</evidence>
<feature type="domain" description="Amidohydrolase-related" evidence="2">
    <location>
        <begin position="76"/>
        <end position="403"/>
    </location>
</feature>
<keyword evidence="4" id="KW-1185">Reference proteome</keyword>
<dbReference type="AlphaFoldDB" id="A0A1M7LP67"/>
<dbReference type="EMBL" id="FRBL01000011">
    <property type="protein sequence ID" value="SHM80033.1"/>
    <property type="molecule type" value="Genomic_DNA"/>
</dbReference>
<dbReference type="Gene3D" id="1.20.58.520">
    <property type="entry name" value="Amidohydrolase"/>
    <property type="match status" value="1"/>
</dbReference>
<dbReference type="Gene3D" id="3.30.110.90">
    <property type="entry name" value="Amidohydrolase"/>
    <property type="match status" value="1"/>
</dbReference>
<evidence type="ECO:0000256" key="1">
    <source>
        <dbReference type="SAM" id="SignalP"/>
    </source>
</evidence>
<protein>
    <submittedName>
        <fullName evidence="3">Imidazolonepropionase</fullName>
    </submittedName>
</protein>
<dbReference type="RefSeq" id="WP_073086653.1">
    <property type="nucleotide sequence ID" value="NZ_FRBL01000011.1"/>
</dbReference>
<dbReference type="Gene3D" id="3.40.50.10910">
    <property type="entry name" value="Amidohydrolase"/>
    <property type="match status" value="1"/>
</dbReference>